<name>A0A6B0UXG2_IXORI</name>
<reference evidence="2" key="1">
    <citation type="submission" date="2019-12" db="EMBL/GenBank/DDBJ databases">
        <title>An insight into the sialome of adult female Ixodes ricinus ticks feeding for 6 days.</title>
        <authorList>
            <person name="Perner J."/>
            <person name="Ribeiro J.M.C."/>
        </authorList>
    </citation>
    <scope>NUCLEOTIDE SEQUENCE</scope>
    <source>
        <strain evidence="2">Semi-engorged</strain>
        <tissue evidence="2">Salivary glands</tissue>
    </source>
</reference>
<dbReference type="AlphaFoldDB" id="A0A6B0UXG2"/>
<feature type="chain" id="PRO_5025609075" evidence="1">
    <location>
        <begin position="20"/>
        <end position="161"/>
    </location>
</feature>
<proteinExistence type="predicted"/>
<evidence type="ECO:0000313" key="2">
    <source>
        <dbReference type="EMBL" id="MXU94326.1"/>
    </source>
</evidence>
<sequence length="161" mass="17778">MRYWSLQAFLAACTALVMSGMCVLVTSVGIQDVRSPSVNRSMSLSVTSHKLATTQGLPPSQYCRTTPQGSILGPDTLRRPLPQPMRMGHARHSICSIRSPLRYSRPEPWPQYKITSFPAMAAWNSSFCGGCPITPGQPCPLKTFSNWAWVLGMSLLGFRMK</sequence>
<organism evidence="2">
    <name type="scientific">Ixodes ricinus</name>
    <name type="common">Common tick</name>
    <name type="synonym">Acarus ricinus</name>
    <dbReference type="NCBI Taxonomy" id="34613"/>
    <lineage>
        <taxon>Eukaryota</taxon>
        <taxon>Metazoa</taxon>
        <taxon>Ecdysozoa</taxon>
        <taxon>Arthropoda</taxon>
        <taxon>Chelicerata</taxon>
        <taxon>Arachnida</taxon>
        <taxon>Acari</taxon>
        <taxon>Parasitiformes</taxon>
        <taxon>Ixodida</taxon>
        <taxon>Ixodoidea</taxon>
        <taxon>Ixodidae</taxon>
        <taxon>Ixodinae</taxon>
        <taxon>Ixodes</taxon>
    </lineage>
</organism>
<dbReference type="EMBL" id="GIFC01012243">
    <property type="protein sequence ID" value="MXU94326.1"/>
    <property type="molecule type" value="Transcribed_RNA"/>
</dbReference>
<protein>
    <submittedName>
        <fullName evidence="2">Putative secreted protein</fullName>
    </submittedName>
</protein>
<accession>A0A6B0UXG2</accession>
<keyword evidence="1" id="KW-0732">Signal</keyword>
<feature type="signal peptide" evidence="1">
    <location>
        <begin position="1"/>
        <end position="19"/>
    </location>
</feature>
<evidence type="ECO:0000256" key="1">
    <source>
        <dbReference type="SAM" id="SignalP"/>
    </source>
</evidence>